<evidence type="ECO:0000256" key="1">
    <source>
        <dbReference type="ARBA" id="ARBA00010136"/>
    </source>
</evidence>
<dbReference type="Gene3D" id="1.25.50.20">
    <property type="match status" value="1"/>
</dbReference>
<keyword evidence="7 11" id="KW-0482">Metalloprotease</keyword>
<dbReference type="FunFam" id="1.10.390.10:FF:000006">
    <property type="entry name" value="Puromycin-sensitive aminopeptidase"/>
    <property type="match status" value="1"/>
</dbReference>
<feature type="binding site" evidence="9">
    <location>
        <position position="272"/>
    </location>
    <ligand>
        <name>Zn(2+)</name>
        <dbReference type="ChEBI" id="CHEBI:29105"/>
        <note>catalytic</note>
    </ligand>
</feature>
<gene>
    <name evidence="15" type="ORF">SJAV_16410</name>
</gene>
<proteinExistence type="inferred from homology"/>
<evidence type="ECO:0000313" key="15">
    <source>
        <dbReference type="EMBL" id="BFH73697.1"/>
    </source>
</evidence>
<evidence type="ECO:0000256" key="4">
    <source>
        <dbReference type="ARBA" id="ARBA00022723"/>
    </source>
</evidence>
<sequence length="782" mass="90650">MVSIDKYEIFLDFDFEKLKYIGNEKIYLTTEEELVLDNVGINIISVKADGRNIPFEVKNNQVRIKTGKFEGIIEIEFEGKVKERGLVGIYKAPYDNSYIITTQFESVHAREFIPCVDHPAYKAKFKLSVKVNKDLDVISNMPIEEVKEEGDKKIVVFKETPRMSTYLLYLGIGKFEEIKDKLGDTEIIVATIPGKINKGKFALDVAKKSIAFYENYFGIKYQLPKEHLIAVPEFAFGAMENWGAITFRETALLADESSSISQKMRVASVIAHELAHQWFGDLVTMKWWDDLWLNESFATFMSHKAIAELYKEWDFWGTFINSETAGALFRDSLTTTHPIEAHVTSPEEIEQLFDDISYGKGASILRMIEAYLGEEDFRKGIQIYLNTYKYSNASGDDFWNSLEKGSGKPVSDLVRDWITKDGYPVVYVSVNGSKINLRQERFYLKGIGDKRTLYKIPLTLEINGKRMTYLLDKESENIDVGSEVKSLKINVNRTGFYRVYYDDLSLVYQSNLSHLDKWGLLNDYFNFFLSGRVSYSTYESVVKQFMKDNNYLVVNEMTYELYYLWRVNREKYKLLYELLEYQTRRFAKKKDELSRMIYGYLLSTYAFVDEKFASGLAVAFDNYDSLDPNVKEAVAIAYAVAYGENGYDDLIYKYRNEKFDEEKTRLLYAMLSFREPYLVVNTMSLALTGEIKRQDVARILPFASYNPFSRSALWKWIKTHMEFLRSIYAGTGILGRAMRSAIPFLGLNNQEVVDFFTVNSFPEMEIEIKSGLEMLEILRRII</sequence>
<dbReference type="GO" id="GO:0042277">
    <property type="term" value="F:peptide binding"/>
    <property type="evidence" value="ECO:0007669"/>
    <property type="project" value="TreeGrafter"/>
</dbReference>
<evidence type="ECO:0000256" key="5">
    <source>
        <dbReference type="ARBA" id="ARBA00022801"/>
    </source>
</evidence>
<protein>
    <recommendedName>
        <fullName evidence="11">Aminopeptidase</fullName>
        <ecNumber evidence="11">3.4.11.-</ecNumber>
    </recommendedName>
</protein>
<dbReference type="InterPro" id="IPR024571">
    <property type="entry name" value="ERAP1-like_C_dom"/>
</dbReference>
<dbReference type="Gene3D" id="2.60.40.1910">
    <property type="match status" value="1"/>
</dbReference>
<dbReference type="GO" id="GO:0008270">
    <property type="term" value="F:zinc ion binding"/>
    <property type="evidence" value="ECO:0007669"/>
    <property type="project" value="UniProtKB-UniRule"/>
</dbReference>
<dbReference type="PANTHER" id="PTHR11533:SF174">
    <property type="entry name" value="PUROMYCIN-SENSITIVE AMINOPEPTIDASE-RELATED"/>
    <property type="match status" value="1"/>
</dbReference>
<dbReference type="PRINTS" id="PR00756">
    <property type="entry name" value="ALADIPTASE"/>
</dbReference>
<dbReference type="Pfam" id="PF11838">
    <property type="entry name" value="ERAP1_C"/>
    <property type="match status" value="1"/>
</dbReference>
<keyword evidence="4 9" id="KW-0479">Metal-binding</keyword>
<keyword evidence="2 11" id="KW-0031">Aminopeptidase</keyword>
<dbReference type="InterPro" id="IPR034016">
    <property type="entry name" value="M1_APN-typ"/>
</dbReference>
<feature type="site" description="Transition state stabilizer" evidence="10">
    <location>
        <position position="358"/>
    </location>
</feature>
<keyword evidence="3 11" id="KW-0645">Protease</keyword>
<dbReference type="GO" id="GO:0005737">
    <property type="term" value="C:cytoplasm"/>
    <property type="evidence" value="ECO:0007669"/>
    <property type="project" value="TreeGrafter"/>
</dbReference>
<evidence type="ECO:0000256" key="7">
    <source>
        <dbReference type="ARBA" id="ARBA00023049"/>
    </source>
</evidence>
<dbReference type="InterPro" id="IPR014782">
    <property type="entry name" value="Peptidase_M1_dom"/>
</dbReference>
<dbReference type="InterPro" id="IPR001930">
    <property type="entry name" value="Peptidase_M1"/>
</dbReference>
<dbReference type="KEGG" id="sjv:SJAV_16410"/>
<dbReference type="EC" id="3.4.11.-" evidence="11"/>
<dbReference type="EMBL" id="AP031322">
    <property type="protein sequence ID" value="BFH73697.1"/>
    <property type="molecule type" value="Genomic_DNA"/>
</dbReference>
<feature type="domain" description="Peptidase M1 membrane alanine aminopeptidase" evidence="12">
    <location>
        <begin position="201"/>
        <end position="417"/>
    </location>
</feature>
<organism evidence="15">
    <name type="scientific">Sulfurisphaera javensis</name>
    <dbReference type="NCBI Taxonomy" id="2049879"/>
    <lineage>
        <taxon>Archaea</taxon>
        <taxon>Thermoproteota</taxon>
        <taxon>Thermoprotei</taxon>
        <taxon>Sulfolobales</taxon>
        <taxon>Sulfolobaceae</taxon>
        <taxon>Sulfurisphaera</taxon>
    </lineage>
</organism>
<dbReference type="Gene3D" id="2.60.40.1730">
    <property type="entry name" value="tricorn interacting facor f3 domain"/>
    <property type="match status" value="1"/>
</dbReference>
<comment type="cofactor">
    <cofactor evidence="9 11">
        <name>Zn(2+)</name>
        <dbReference type="ChEBI" id="CHEBI:29105"/>
    </cofactor>
    <text evidence="9 11">Binds 1 zinc ion per subunit.</text>
</comment>
<dbReference type="GO" id="GO:0043171">
    <property type="term" value="P:peptide catabolic process"/>
    <property type="evidence" value="ECO:0007669"/>
    <property type="project" value="TreeGrafter"/>
</dbReference>
<dbReference type="PANTHER" id="PTHR11533">
    <property type="entry name" value="PROTEASE M1 ZINC METALLOPROTEASE"/>
    <property type="match status" value="1"/>
</dbReference>
<dbReference type="GO" id="GO:0006508">
    <property type="term" value="P:proteolysis"/>
    <property type="evidence" value="ECO:0007669"/>
    <property type="project" value="UniProtKB-KW"/>
</dbReference>
<feature type="domain" description="ERAP1-like C-terminal" evidence="13">
    <location>
        <begin position="487"/>
        <end position="773"/>
    </location>
</feature>
<dbReference type="InterPro" id="IPR027268">
    <property type="entry name" value="Peptidase_M4/M1_CTD_sf"/>
</dbReference>
<evidence type="ECO:0000259" key="14">
    <source>
        <dbReference type="Pfam" id="PF17900"/>
    </source>
</evidence>
<feature type="domain" description="Aminopeptidase N-like N-terminal" evidence="14">
    <location>
        <begin position="5"/>
        <end position="167"/>
    </location>
</feature>
<comment type="similarity">
    <text evidence="1 11">Belongs to the peptidase M1 family.</text>
</comment>
<accession>A0AAT9GS08</accession>
<keyword evidence="5 11" id="KW-0378">Hydrolase</keyword>
<dbReference type="Pfam" id="PF17900">
    <property type="entry name" value="Peptidase_M1_N"/>
    <property type="match status" value="1"/>
</dbReference>
<evidence type="ECO:0000256" key="10">
    <source>
        <dbReference type="PIRSR" id="PIRSR634016-4"/>
    </source>
</evidence>
<dbReference type="GO" id="GO:0016020">
    <property type="term" value="C:membrane"/>
    <property type="evidence" value="ECO:0007669"/>
    <property type="project" value="TreeGrafter"/>
</dbReference>
<dbReference type="GO" id="GO:0005615">
    <property type="term" value="C:extracellular space"/>
    <property type="evidence" value="ECO:0007669"/>
    <property type="project" value="TreeGrafter"/>
</dbReference>
<dbReference type="GeneID" id="92354597"/>
<evidence type="ECO:0000256" key="11">
    <source>
        <dbReference type="RuleBase" id="RU364040"/>
    </source>
</evidence>
<dbReference type="RefSeq" id="WP_369609272.1">
    <property type="nucleotide sequence ID" value="NZ_AP031322.1"/>
</dbReference>
<keyword evidence="6 9" id="KW-0862">Zinc</keyword>
<dbReference type="AlphaFoldDB" id="A0AAT9GS08"/>
<dbReference type="SUPFAM" id="SSF63737">
    <property type="entry name" value="Leukotriene A4 hydrolase N-terminal domain"/>
    <property type="match status" value="1"/>
</dbReference>
<dbReference type="CDD" id="cd09601">
    <property type="entry name" value="M1_APN-Q_like"/>
    <property type="match status" value="1"/>
</dbReference>
<dbReference type="InterPro" id="IPR042097">
    <property type="entry name" value="Aminopeptidase_N-like_N_sf"/>
</dbReference>
<feature type="active site" description="Proton acceptor" evidence="8">
    <location>
        <position position="273"/>
    </location>
</feature>
<evidence type="ECO:0000259" key="13">
    <source>
        <dbReference type="Pfam" id="PF11838"/>
    </source>
</evidence>
<dbReference type="InterPro" id="IPR045357">
    <property type="entry name" value="Aminopeptidase_N-like_N"/>
</dbReference>
<evidence type="ECO:0000256" key="8">
    <source>
        <dbReference type="PIRSR" id="PIRSR634016-1"/>
    </source>
</evidence>
<evidence type="ECO:0000256" key="2">
    <source>
        <dbReference type="ARBA" id="ARBA00022438"/>
    </source>
</evidence>
<evidence type="ECO:0000259" key="12">
    <source>
        <dbReference type="Pfam" id="PF01433"/>
    </source>
</evidence>
<feature type="binding site" evidence="9">
    <location>
        <position position="295"/>
    </location>
    <ligand>
        <name>Zn(2+)</name>
        <dbReference type="ChEBI" id="CHEBI:29105"/>
        <note>catalytic</note>
    </ligand>
</feature>
<dbReference type="GO" id="GO:0070006">
    <property type="term" value="F:metalloaminopeptidase activity"/>
    <property type="evidence" value="ECO:0007669"/>
    <property type="project" value="TreeGrafter"/>
</dbReference>
<name>A0AAT9GS08_9CREN</name>
<evidence type="ECO:0000256" key="3">
    <source>
        <dbReference type="ARBA" id="ARBA00022670"/>
    </source>
</evidence>
<dbReference type="Pfam" id="PF01433">
    <property type="entry name" value="Peptidase_M1"/>
    <property type="match status" value="1"/>
</dbReference>
<dbReference type="InterPro" id="IPR050344">
    <property type="entry name" value="Peptidase_M1_aminopeptidases"/>
</dbReference>
<feature type="binding site" evidence="9">
    <location>
        <position position="276"/>
    </location>
    <ligand>
        <name>Zn(2+)</name>
        <dbReference type="ChEBI" id="CHEBI:29105"/>
        <note>catalytic</note>
    </ligand>
</feature>
<reference evidence="15" key="1">
    <citation type="submission" date="2024-03" db="EMBL/GenBank/DDBJ databases">
        <title>Complete genome sequence of Sulfurisphaera javensis strain KD-1.</title>
        <authorList>
            <person name="Sakai H."/>
            <person name="Nur N."/>
            <person name="Suwanto A."/>
            <person name="Kurosawa N."/>
        </authorList>
    </citation>
    <scope>NUCLEOTIDE SEQUENCE</scope>
    <source>
        <strain evidence="15">KD-1</strain>
    </source>
</reference>
<dbReference type="SUPFAM" id="SSF55486">
    <property type="entry name" value="Metalloproteases ('zincins'), catalytic domain"/>
    <property type="match status" value="1"/>
</dbReference>
<evidence type="ECO:0000256" key="9">
    <source>
        <dbReference type="PIRSR" id="PIRSR634016-3"/>
    </source>
</evidence>
<dbReference type="Gene3D" id="1.10.390.10">
    <property type="entry name" value="Neutral Protease Domain 2"/>
    <property type="match status" value="1"/>
</dbReference>
<evidence type="ECO:0000256" key="6">
    <source>
        <dbReference type="ARBA" id="ARBA00022833"/>
    </source>
</evidence>